<evidence type="ECO:0000313" key="3">
    <source>
        <dbReference type="EMBL" id="MBB5071119.1"/>
    </source>
</evidence>
<dbReference type="InterPro" id="IPR008258">
    <property type="entry name" value="Transglycosylase_SLT_dom_1"/>
</dbReference>
<dbReference type="Gene3D" id="1.10.530.10">
    <property type="match status" value="1"/>
</dbReference>
<dbReference type="EMBL" id="JACHIV010000001">
    <property type="protein sequence ID" value="MBB5071119.1"/>
    <property type="molecule type" value="Genomic_DNA"/>
</dbReference>
<evidence type="ECO:0000259" key="2">
    <source>
        <dbReference type="Pfam" id="PF01464"/>
    </source>
</evidence>
<reference evidence="3 4" key="1">
    <citation type="submission" date="2020-08" db="EMBL/GenBank/DDBJ databases">
        <title>Sequencing the genomes of 1000 actinobacteria strains.</title>
        <authorList>
            <person name="Klenk H.-P."/>
        </authorList>
    </citation>
    <scope>NUCLEOTIDE SEQUENCE [LARGE SCALE GENOMIC DNA]</scope>
    <source>
        <strain evidence="3 4">DSM 45582</strain>
    </source>
</reference>
<comment type="caution">
    <text evidence="3">The sequence shown here is derived from an EMBL/GenBank/DDBJ whole genome shotgun (WGS) entry which is preliminary data.</text>
</comment>
<dbReference type="Proteomes" id="UP000580474">
    <property type="component" value="Unassembled WGS sequence"/>
</dbReference>
<protein>
    <recommendedName>
        <fullName evidence="2">Transglycosylase SLT domain-containing protein</fullName>
    </recommendedName>
</protein>
<keyword evidence="4" id="KW-1185">Reference proteome</keyword>
<accession>A0A840NPA6</accession>
<dbReference type="AlphaFoldDB" id="A0A840NPA6"/>
<sequence length="236" mass="24098">MSSPDHTFPEALTTPDSTTGPKSPTALLHRLHDKAVPALRELWSTSEAIGAHRLTPKMRTAQIAASVVATGVLSAVLGGAPAAEHTPEPRAAAPVAGHVQPGPVSPPNTGPALGGAPADPVGGWISQATAVLEAHGVPRDQIDPAALRTIIEHESGGDPMAANDWDSNASAGTPSKGLMQTIDPTFHSFAVPGHQDIWNPVDNIVAATRYSIDRYGSVSNVPGVVGVGSGGGYEGY</sequence>
<feature type="domain" description="Transglycosylase SLT" evidence="2">
    <location>
        <begin position="139"/>
        <end position="219"/>
    </location>
</feature>
<dbReference type="CDD" id="cd13402">
    <property type="entry name" value="LT_TF-like"/>
    <property type="match status" value="1"/>
</dbReference>
<dbReference type="SUPFAM" id="SSF53955">
    <property type="entry name" value="Lysozyme-like"/>
    <property type="match status" value="1"/>
</dbReference>
<feature type="region of interest" description="Disordered" evidence="1">
    <location>
        <begin position="1"/>
        <end position="24"/>
    </location>
</feature>
<evidence type="ECO:0000313" key="4">
    <source>
        <dbReference type="Proteomes" id="UP000580474"/>
    </source>
</evidence>
<dbReference type="Pfam" id="PF01464">
    <property type="entry name" value="SLT"/>
    <property type="match status" value="1"/>
</dbReference>
<proteinExistence type="predicted"/>
<organism evidence="3 4">
    <name type="scientific">Saccharopolyspora gloriosae</name>
    <dbReference type="NCBI Taxonomy" id="455344"/>
    <lineage>
        <taxon>Bacteria</taxon>
        <taxon>Bacillati</taxon>
        <taxon>Actinomycetota</taxon>
        <taxon>Actinomycetes</taxon>
        <taxon>Pseudonocardiales</taxon>
        <taxon>Pseudonocardiaceae</taxon>
        <taxon>Saccharopolyspora</taxon>
    </lineage>
</organism>
<gene>
    <name evidence="3" type="ORF">BJ969_004207</name>
</gene>
<dbReference type="RefSeq" id="WP_343071517.1">
    <property type="nucleotide sequence ID" value="NZ_JACHIV010000001.1"/>
</dbReference>
<evidence type="ECO:0000256" key="1">
    <source>
        <dbReference type="SAM" id="MobiDB-lite"/>
    </source>
</evidence>
<name>A0A840NPA6_9PSEU</name>
<dbReference type="InterPro" id="IPR023346">
    <property type="entry name" value="Lysozyme-like_dom_sf"/>
</dbReference>